<organism evidence="2 3">
    <name type="scientific">Candidatus Regiella insecticola 5.15</name>
    <dbReference type="NCBI Taxonomy" id="1005043"/>
    <lineage>
        <taxon>Bacteria</taxon>
        <taxon>Pseudomonadati</taxon>
        <taxon>Pseudomonadota</taxon>
        <taxon>Gammaproteobacteria</taxon>
        <taxon>Enterobacterales</taxon>
        <taxon>Enterobacteriaceae</taxon>
        <taxon>aphid secondary symbionts</taxon>
        <taxon>Candidatus Regiella</taxon>
    </lineage>
</organism>
<reference evidence="2 3" key="1">
    <citation type="journal article" date="2012" name="Genome Res.">
        <title>Genomic basis of endosymbiont-conferred protection against an insect parasitoid.</title>
        <authorList>
            <person name="Hansen A.K."/>
            <person name="Vorburger C."/>
            <person name="Moran N.A."/>
        </authorList>
    </citation>
    <scope>NUCLEOTIDE SEQUENCE [LARGE SCALE GENOMIC DNA]</scope>
    <source>
        <strain evidence="3">R5.15</strain>
    </source>
</reference>
<gene>
    <name evidence="2" type="ORF">Rin_00016730</name>
</gene>
<dbReference type="Gene3D" id="1.10.555.10">
    <property type="entry name" value="Rho GTPase activation protein"/>
    <property type="match status" value="1"/>
</dbReference>
<evidence type="ECO:0000313" key="3">
    <source>
        <dbReference type="Proteomes" id="UP000004116"/>
    </source>
</evidence>
<dbReference type="GO" id="GO:0007165">
    <property type="term" value="P:signal transduction"/>
    <property type="evidence" value="ECO:0007669"/>
    <property type="project" value="InterPro"/>
</dbReference>
<dbReference type="InterPro" id="IPR000198">
    <property type="entry name" value="RhoGAP_dom"/>
</dbReference>
<dbReference type="InterPro" id="IPR008936">
    <property type="entry name" value="Rho_GTPase_activation_prot"/>
</dbReference>
<sequence length="284" mass="31604">METPSLAIFAFNVNGAIPAEQTEYLLLSADNNTTTPSTAPSAKKKKSSPRNFLSTFFKNANNLSTNQSQAGSMQYTSKRDAIQTRLVENVKNIVSVLMKPENIEQEGMLRVSANKKNLERCFEQVVCKTVSLEKSIKLAEKDGIHALGECLKKIISTMPFILDTDLEKIKAVQAAGGDTVHDEINKITKEAIGRLPQYQQDILHQVMNYCFTLGEHDNVVQDQCKKNKMTHYNIAVVVSPSLDKSSMPTATVLTAKQLLEVSERANSLPLLIEQVILSWGRQYK</sequence>
<comment type="caution">
    <text evidence="2">The sequence shown here is derived from an EMBL/GenBank/DDBJ whole genome shotgun (WGS) entry which is preliminary data.</text>
</comment>
<accession>G2H0U0</accession>
<name>G2H0U0_9ENTR</name>
<dbReference type="AlphaFoldDB" id="G2H0U0"/>
<keyword evidence="3" id="KW-1185">Reference proteome</keyword>
<dbReference type="EMBL" id="AGCA01000399">
    <property type="protein sequence ID" value="EGY28385.1"/>
    <property type="molecule type" value="Genomic_DNA"/>
</dbReference>
<dbReference type="Proteomes" id="UP000004116">
    <property type="component" value="Unassembled WGS sequence"/>
</dbReference>
<protein>
    <submittedName>
        <fullName evidence="2">RhoGAP protein</fullName>
    </submittedName>
</protein>
<evidence type="ECO:0000259" key="1">
    <source>
        <dbReference type="PROSITE" id="PS50238"/>
    </source>
</evidence>
<feature type="domain" description="Rho-GAP" evidence="1">
    <location>
        <begin position="71"/>
        <end position="279"/>
    </location>
</feature>
<evidence type="ECO:0000313" key="2">
    <source>
        <dbReference type="EMBL" id="EGY28385.1"/>
    </source>
</evidence>
<dbReference type="Pfam" id="PF00620">
    <property type="entry name" value="RhoGAP"/>
    <property type="match status" value="1"/>
</dbReference>
<dbReference type="PROSITE" id="PS50238">
    <property type="entry name" value="RHOGAP"/>
    <property type="match status" value="1"/>
</dbReference>
<dbReference type="RefSeq" id="WP_006707322.1">
    <property type="nucleotide sequence ID" value="NZ_AGCA01000399.1"/>
</dbReference>
<proteinExistence type="predicted"/>
<dbReference type="CDD" id="cd00159">
    <property type="entry name" value="RhoGAP"/>
    <property type="match status" value="1"/>
</dbReference>
<dbReference type="SUPFAM" id="SSF48350">
    <property type="entry name" value="GTPase activation domain, GAP"/>
    <property type="match status" value="1"/>
</dbReference>